<dbReference type="InterPro" id="IPR049704">
    <property type="entry name" value="Aminotrans_3_PPA_site"/>
</dbReference>
<dbReference type="EC" id="2.6.1.22" evidence="5"/>
<evidence type="ECO:0000256" key="9">
    <source>
        <dbReference type="ARBA" id="ARBA00022898"/>
    </source>
</evidence>
<dbReference type="EC" id="2.6.1.19" evidence="6"/>
<comment type="pathway">
    <text evidence="3">Amino-acid degradation; 4-aminobutanoate degradation.</text>
</comment>
<sequence>MTLIDDVSTKPAGGPSLPQERRVVTPLPGPRSAAILARKAGAVAAGVSHSIPVAAVAAGGGVVVDADGNSLIDLGSGIAVTSVGNAHPAVVAAVAAQAAQFTHTCFMISPYESYIEVAEALNRLTPGSFAKKSALFNSGAEAVENAVKIARKHTGRQAVVAFDHGYHGRTNLTMALTAKSMPYKSGFGPFAPEVYRVPGSYPFRDGLTGPEAAKRAITLIEKQIGADNLAAVIIEPIQGEGGFIVPADGFLTTVVDWCRAHGVVFIADEVQTGFGRTGAMFASETFGIEPDLVTTAKGIAAGLPLAAVTGRVEIMDSAHAGGLGGTYGGNPVACAAALAAIDAFENEGLVERAREIGAILTSRLTALQAADPRIGDVRGHGAMIAAEFVDPATGEPDAALTSAVAKAAIAQGVIVLTCGTFGNVIRFLPPLTIGDALLGEGLDIVAAALAAA</sequence>
<evidence type="ECO:0000313" key="18">
    <source>
        <dbReference type="EMBL" id="MDR6868105.1"/>
    </source>
</evidence>
<keyword evidence="7 18" id="KW-0032">Aminotransferase</keyword>
<evidence type="ECO:0000256" key="17">
    <source>
        <dbReference type="SAM" id="MobiDB-lite"/>
    </source>
</evidence>
<protein>
    <recommendedName>
        <fullName evidence="12">(S)-3-amino-2-methylpropionate transaminase</fullName>
        <ecNumber evidence="6">2.6.1.19</ecNumber>
        <ecNumber evidence="5">2.6.1.22</ecNumber>
    </recommendedName>
    <alternativeName>
        <fullName evidence="13">GABA aminotransferase</fullName>
    </alternativeName>
    <alternativeName>
        <fullName evidence="11">Gamma-amino-N-butyrate transaminase</fullName>
    </alternativeName>
    <alternativeName>
        <fullName evidence="15">Glutamate:succinic semialdehyde transaminase</fullName>
    </alternativeName>
    <alternativeName>
        <fullName evidence="10">L-AIBAT</fullName>
    </alternativeName>
</protein>
<dbReference type="NCBIfam" id="TIGR00700">
    <property type="entry name" value="GABAtrnsam"/>
    <property type="match status" value="1"/>
</dbReference>
<feature type="region of interest" description="Disordered" evidence="17">
    <location>
        <begin position="1"/>
        <end position="24"/>
    </location>
</feature>
<dbReference type="Gene3D" id="3.90.1150.10">
    <property type="entry name" value="Aspartate Aminotransferase, domain 1"/>
    <property type="match status" value="1"/>
</dbReference>
<dbReference type="Pfam" id="PF00202">
    <property type="entry name" value="Aminotran_3"/>
    <property type="match status" value="1"/>
</dbReference>
<evidence type="ECO:0000256" key="16">
    <source>
        <dbReference type="RuleBase" id="RU003560"/>
    </source>
</evidence>
<evidence type="ECO:0000256" key="3">
    <source>
        <dbReference type="ARBA" id="ARBA00005176"/>
    </source>
</evidence>
<dbReference type="InterPro" id="IPR015424">
    <property type="entry name" value="PyrdxlP-dep_Trfase"/>
</dbReference>
<evidence type="ECO:0000256" key="15">
    <source>
        <dbReference type="ARBA" id="ARBA00050054"/>
    </source>
</evidence>
<keyword evidence="19" id="KW-1185">Reference proteome</keyword>
<dbReference type="PIRSF" id="PIRSF000521">
    <property type="entry name" value="Transaminase_4ab_Lys_Orn"/>
    <property type="match status" value="1"/>
</dbReference>
<dbReference type="EMBL" id="JAVDUM010000012">
    <property type="protein sequence ID" value="MDR6868105.1"/>
    <property type="molecule type" value="Genomic_DNA"/>
</dbReference>
<dbReference type="InterPro" id="IPR005814">
    <property type="entry name" value="Aminotrans_3"/>
</dbReference>
<dbReference type="InterPro" id="IPR050103">
    <property type="entry name" value="Class-III_PLP-dep_AT"/>
</dbReference>
<reference evidence="18 19" key="1">
    <citation type="submission" date="2023-07" db="EMBL/GenBank/DDBJ databases">
        <title>Sorghum-associated microbial communities from plants grown in Nebraska, USA.</title>
        <authorList>
            <person name="Schachtman D."/>
        </authorList>
    </citation>
    <scope>NUCLEOTIDE SEQUENCE [LARGE SCALE GENOMIC DNA]</scope>
    <source>
        <strain evidence="18 19">2980</strain>
    </source>
</reference>
<evidence type="ECO:0000256" key="2">
    <source>
        <dbReference type="ARBA" id="ARBA00001933"/>
    </source>
</evidence>
<keyword evidence="8 18" id="KW-0808">Transferase</keyword>
<dbReference type="Gene3D" id="3.40.640.10">
    <property type="entry name" value="Type I PLP-dependent aspartate aminotransferase-like (Major domain)"/>
    <property type="match status" value="1"/>
</dbReference>
<evidence type="ECO:0000256" key="12">
    <source>
        <dbReference type="ARBA" id="ARBA00030857"/>
    </source>
</evidence>
<evidence type="ECO:0000256" key="4">
    <source>
        <dbReference type="ARBA" id="ARBA00008954"/>
    </source>
</evidence>
<dbReference type="SUPFAM" id="SSF53383">
    <property type="entry name" value="PLP-dependent transferases"/>
    <property type="match status" value="1"/>
</dbReference>
<evidence type="ECO:0000256" key="7">
    <source>
        <dbReference type="ARBA" id="ARBA00022576"/>
    </source>
</evidence>
<dbReference type="Proteomes" id="UP001259347">
    <property type="component" value="Unassembled WGS sequence"/>
</dbReference>
<dbReference type="NCBIfam" id="NF004714">
    <property type="entry name" value="PRK06058.1"/>
    <property type="match status" value="1"/>
</dbReference>
<evidence type="ECO:0000256" key="13">
    <source>
        <dbReference type="ARBA" id="ARBA00031787"/>
    </source>
</evidence>
<dbReference type="CDD" id="cd00610">
    <property type="entry name" value="OAT_like"/>
    <property type="match status" value="1"/>
</dbReference>
<evidence type="ECO:0000256" key="8">
    <source>
        <dbReference type="ARBA" id="ARBA00022679"/>
    </source>
</evidence>
<evidence type="ECO:0000256" key="5">
    <source>
        <dbReference type="ARBA" id="ARBA00012876"/>
    </source>
</evidence>
<gene>
    <name evidence="18" type="ORF">J2Y69_002716</name>
</gene>
<dbReference type="RefSeq" id="WP_310021593.1">
    <property type="nucleotide sequence ID" value="NZ_JAVDUM010000012.1"/>
</dbReference>
<dbReference type="GO" id="GO:0047298">
    <property type="term" value="F:(S)-3-amino-2-methylpropionate transaminase activity"/>
    <property type="evidence" value="ECO:0007669"/>
    <property type="project" value="UniProtKB-EC"/>
</dbReference>
<comment type="catalytic activity">
    <reaction evidence="1">
        <text>(S)-3-amino-2-methylpropanoate + 2-oxoglutarate = 2-methyl-3-oxopropanoate + L-glutamate</text>
        <dbReference type="Rhea" id="RHEA:13993"/>
        <dbReference type="ChEBI" id="CHEBI:16810"/>
        <dbReference type="ChEBI" id="CHEBI:29985"/>
        <dbReference type="ChEBI" id="CHEBI:57700"/>
        <dbReference type="ChEBI" id="CHEBI:58655"/>
        <dbReference type="EC" id="2.6.1.22"/>
    </reaction>
</comment>
<proteinExistence type="inferred from homology"/>
<dbReference type="InterPro" id="IPR015422">
    <property type="entry name" value="PyrdxlP-dep_Trfase_small"/>
</dbReference>
<comment type="cofactor">
    <cofactor evidence="2">
        <name>pyridoxal 5'-phosphate</name>
        <dbReference type="ChEBI" id="CHEBI:597326"/>
    </cofactor>
</comment>
<comment type="catalytic activity">
    <reaction evidence="14">
        <text>4-aminobutanoate + 2-oxoglutarate = succinate semialdehyde + L-glutamate</text>
        <dbReference type="Rhea" id="RHEA:23352"/>
        <dbReference type="ChEBI" id="CHEBI:16810"/>
        <dbReference type="ChEBI" id="CHEBI:29985"/>
        <dbReference type="ChEBI" id="CHEBI:57706"/>
        <dbReference type="ChEBI" id="CHEBI:59888"/>
        <dbReference type="EC" id="2.6.1.19"/>
    </reaction>
</comment>
<evidence type="ECO:0000313" key="19">
    <source>
        <dbReference type="Proteomes" id="UP001259347"/>
    </source>
</evidence>
<name>A0ABU1SET2_9MICO</name>
<evidence type="ECO:0000256" key="6">
    <source>
        <dbReference type="ARBA" id="ARBA00012912"/>
    </source>
</evidence>
<keyword evidence="9 16" id="KW-0663">Pyridoxal phosphate</keyword>
<dbReference type="PANTHER" id="PTHR11986">
    <property type="entry name" value="AMINOTRANSFERASE CLASS III"/>
    <property type="match status" value="1"/>
</dbReference>
<evidence type="ECO:0000256" key="10">
    <source>
        <dbReference type="ARBA" id="ARBA00029760"/>
    </source>
</evidence>
<dbReference type="InterPro" id="IPR015421">
    <property type="entry name" value="PyrdxlP-dep_Trfase_major"/>
</dbReference>
<evidence type="ECO:0000256" key="1">
    <source>
        <dbReference type="ARBA" id="ARBA00001750"/>
    </source>
</evidence>
<organism evidence="18 19">
    <name type="scientific">Microbacterium resistens</name>
    <dbReference type="NCBI Taxonomy" id="156977"/>
    <lineage>
        <taxon>Bacteria</taxon>
        <taxon>Bacillati</taxon>
        <taxon>Actinomycetota</taxon>
        <taxon>Actinomycetes</taxon>
        <taxon>Micrococcales</taxon>
        <taxon>Microbacteriaceae</taxon>
        <taxon>Microbacterium</taxon>
    </lineage>
</organism>
<comment type="similarity">
    <text evidence="4 16">Belongs to the class-III pyridoxal-phosphate-dependent aminotransferase family.</text>
</comment>
<dbReference type="InterPro" id="IPR004632">
    <property type="entry name" value="4NH2But_aminotransferase_bac"/>
</dbReference>
<evidence type="ECO:0000256" key="11">
    <source>
        <dbReference type="ARBA" id="ARBA00030204"/>
    </source>
</evidence>
<evidence type="ECO:0000256" key="14">
    <source>
        <dbReference type="ARBA" id="ARBA00048021"/>
    </source>
</evidence>
<accession>A0ABU1SET2</accession>
<dbReference type="GO" id="GO:0034386">
    <property type="term" value="F:4-aminobutyrate:2-oxoglutarate transaminase activity"/>
    <property type="evidence" value="ECO:0007669"/>
    <property type="project" value="UniProtKB-EC"/>
</dbReference>
<dbReference type="PROSITE" id="PS00600">
    <property type="entry name" value="AA_TRANSFER_CLASS_3"/>
    <property type="match status" value="1"/>
</dbReference>
<comment type="caution">
    <text evidence="18">The sequence shown here is derived from an EMBL/GenBank/DDBJ whole genome shotgun (WGS) entry which is preliminary data.</text>
</comment>